<dbReference type="Pfam" id="PF13365">
    <property type="entry name" value="Trypsin_2"/>
    <property type="match status" value="1"/>
</dbReference>
<dbReference type="SUPFAM" id="SSF50494">
    <property type="entry name" value="Trypsin-like serine proteases"/>
    <property type="match status" value="1"/>
</dbReference>
<comment type="caution">
    <text evidence="1">The sequence shown here is derived from an EMBL/GenBank/DDBJ whole genome shotgun (WGS) entry which is preliminary data.</text>
</comment>
<evidence type="ECO:0000313" key="1">
    <source>
        <dbReference type="EMBL" id="GII23672.1"/>
    </source>
</evidence>
<dbReference type="InterPro" id="IPR009003">
    <property type="entry name" value="Peptidase_S1_PA"/>
</dbReference>
<dbReference type="Proteomes" id="UP000599074">
    <property type="component" value="Unassembled WGS sequence"/>
</dbReference>
<evidence type="ECO:0000313" key="2">
    <source>
        <dbReference type="Proteomes" id="UP000599074"/>
    </source>
</evidence>
<dbReference type="Gene3D" id="2.40.10.10">
    <property type="entry name" value="Trypsin-like serine proteases"/>
    <property type="match status" value="1"/>
</dbReference>
<keyword evidence="1" id="KW-0645">Protease</keyword>
<organism evidence="1 2">
    <name type="scientific">Planosporangium mesophilum</name>
    <dbReference type="NCBI Taxonomy" id="689768"/>
    <lineage>
        <taxon>Bacteria</taxon>
        <taxon>Bacillati</taxon>
        <taxon>Actinomycetota</taxon>
        <taxon>Actinomycetes</taxon>
        <taxon>Micromonosporales</taxon>
        <taxon>Micromonosporaceae</taxon>
        <taxon>Planosporangium</taxon>
    </lineage>
</organism>
<name>A0A8J3TD37_9ACTN</name>
<reference evidence="1" key="1">
    <citation type="submission" date="2021-01" db="EMBL/GenBank/DDBJ databases">
        <title>Whole genome shotgun sequence of Planosporangium mesophilum NBRC 109066.</title>
        <authorList>
            <person name="Komaki H."/>
            <person name="Tamura T."/>
        </authorList>
    </citation>
    <scope>NUCLEOTIDE SEQUENCE</scope>
    <source>
        <strain evidence="1">NBRC 109066</strain>
    </source>
</reference>
<keyword evidence="2" id="KW-1185">Reference proteome</keyword>
<protein>
    <submittedName>
        <fullName evidence="1">Serine protease</fullName>
    </submittedName>
</protein>
<dbReference type="AlphaFoldDB" id="A0A8J3TD37"/>
<keyword evidence="1" id="KW-0378">Hydrolase</keyword>
<proteinExistence type="predicted"/>
<dbReference type="InterPro" id="IPR043504">
    <property type="entry name" value="Peptidase_S1_PA_chymotrypsin"/>
</dbReference>
<dbReference type="GO" id="GO:0006508">
    <property type="term" value="P:proteolysis"/>
    <property type="evidence" value="ECO:0007669"/>
    <property type="project" value="UniProtKB-KW"/>
</dbReference>
<accession>A0A8J3TD37</accession>
<gene>
    <name evidence="1" type="ORF">Pme01_32690</name>
</gene>
<dbReference type="GO" id="GO:0008233">
    <property type="term" value="F:peptidase activity"/>
    <property type="evidence" value="ECO:0007669"/>
    <property type="project" value="UniProtKB-KW"/>
</dbReference>
<dbReference type="RefSeq" id="WP_239088265.1">
    <property type="nucleotide sequence ID" value="NZ_BOON01000031.1"/>
</dbReference>
<sequence>MHLRTTLRRGTLVLLGVTMALGSTMGVGLATAAPAAASPAAPARTNVAVAADLTATIQLNNCSASLVRFPGSADTDRAMMLTNGHCYEGGMPGAGVVLTNRASSRSGSLLNASGTAVATVGADRLLYATMTGTDVALYRLTRTFASIRSATGISAKTISASHPSNGTAMFVPSGYWKQVWQCSINGFVPTLRESSWTWRDSIRYNTGCTTTHGTSGSPIISTATGQVIGINNTGNDNGEMCTLNNPCEVAPNGSTTATKGQSYGQQTYWFTTCLTASNTIDLNVPGCMLTKPGS</sequence>
<dbReference type="EMBL" id="BOON01000031">
    <property type="protein sequence ID" value="GII23672.1"/>
    <property type="molecule type" value="Genomic_DNA"/>
</dbReference>